<reference evidence="2" key="1">
    <citation type="submission" date="2021-03" db="EMBL/GenBank/DDBJ databases">
        <title>novel species isolated from a fishpond in China.</title>
        <authorList>
            <person name="Lu H."/>
            <person name="Cai Z."/>
        </authorList>
    </citation>
    <scope>NUCLEOTIDE SEQUENCE</scope>
    <source>
        <strain evidence="2">JCM 30855</strain>
    </source>
</reference>
<evidence type="ECO:0000313" key="2">
    <source>
        <dbReference type="EMBL" id="MBN7824832.1"/>
    </source>
</evidence>
<keyword evidence="3" id="KW-1185">Reference proteome</keyword>
<accession>A0A939DM83</accession>
<keyword evidence="1" id="KW-0732">Signal</keyword>
<sequence length="122" mass="13704">MIKRAAPFVLLIPALLGLTGCVISVGGDGYEYQDGDWQHREAKNRKEIARLEPGMSLDNLNSRLGTPDFSEFHQAEQGDIQVLFYRTHRNHGDGVTTKDECTPLVFREGRLVGWGEAAYRDI</sequence>
<dbReference type="PROSITE" id="PS51257">
    <property type="entry name" value="PROKAR_LIPOPROTEIN"/>
    <property type="match status" value="1"/>
</dbReference>
<proteinExistence type="predicted"/>
<dbReference type="RefSeq" id="WP_206572949.1">
    <property type="nucleotide sequence ID" value="NZ_JAFKCV010000003.1"/>
</dbReference>
<dbReference type="Proteomes" id="UP000664654">
    <property type="component" value="Unassembled WGS sequence"/>
</dbReference>
<dbReference type="Gene3D" id="3.30.1450.10">
    <property type="match status" value="1"/>
</dbReference>
<evidence type="ECO:0000313" key="3">
    <source>
        <dbReference type="Proteomes" id="UP000664654"/>
    </source>
</evidence>
<dbReference type="InterPro" id="IPR021534">
    <property type="entry name" value="DUF3192"/>
</dbReference>
<comment type="caution">
    <text evidence="2">The sequence shown here is derived from an EMBL/GenBank/DDBJ whole genome shotgun (WGS) entry which is preliminary data.</text>
</comment>
<gene>
    <name evidence="2" type="ORF">J0A66_06285</name>
</gene>
<name>A0A939DM83_9ALTE</name>
<dbReference type="AlphaFoldDB" id="A0A939DM83"/>
<evidence type="ECO:0000256" key="1">
    <source>
        <dbReference type="ARBA" id="ARBA00022729"/>
    </source>
</evidence>
<dbReference type="InterPro" id="IPR037873">
    <property type="entry name" value="BamE-like"/>
</dbReference>
<dbReference type="EMBL" id="JAFKCV010000003">
    <property type="protein sequence ID" value="MBN7824832.1"/>
    <property type="molecule type" value="Genomic_DNA"/>
</dbReference>
<dbReference type="Pfam" id="PF11399">
    <property type="entry name" value="DUF3192"/>
    <property type="match status" value="1"/>
</dbReference>
<organism evidence="2 3">
    <name type="scientific">Bowmanella dokdonensis</name>
    <dbReference type="NCBI Taxonomy" id="751969"/>
    <lineage>
        <taxon>Bacteria</taxon>
        <taxon>Pseudomonadati</taxon>
        <taxon>Pseudomonadota</taxon>
        <taxon>Gammaproteobacteria</taxon>
        <taxon>Alteromonadales</taxon>
        <taxon>Alteromonadaceae</taxon>
        <taxon>Bowmanella</taxon>
    </lineage>
</organism>
<protein>
    <submittedName>
        <fullName evidence="2">DUF3192 domain-containing protein</fullName>
    </submittedName>
</protein>